<proteinExistence type="predicted"/>
<dbReference type="EMBL" id="LAZR01010034">
    <property type="protein sequence ID" value="KKM69176.1"/>
    <property type="molecule type" value="Genomic_DNA"/>
</dbReference>
<reference evidence="1" key="1">
    <citation type="journal article" date="2015" name="Nature">
        <title>Complex archaea that bridge the gap between prokaryotes and eukaryotes.</title>
        <authorList>
            <person name="Spang A."/>
            <person name="Saw J.H."/>
            <person name="Jorgensen S.L."/>
            <person name="Zaremba-Niedzwiedzka K."/>
            <person name="Martijn J."/>
            <person name="Lind A.E."/>
            <person name="van Eijk R."/>
            <person name="Schleper C."/>
            <person name="Guy L."/>
            <person name="Ettema T.J."/>
        </authorList>
    </citation>
    <scope>NUCLEOTIDE SEQUENCE</scope>
</reference>
<evidence type="ECO:0000313" key="1">
    <source>
        <dbReference type="EMBL" id="KKM69176.1"/>
    </source>
</evidence>
<comment type="caution">
    <text evidence="1">The sequence shown here is derived from an EMBL/GenBank/DDBJ whole genome shotgun (WGS) entry which is preliminary data.</text>
</comment>
<name>A0A0F9K3F1_9ZZZZ</name>
<sequence>MGYNMSALEAHEHARLGIRVFRATDNITTGEDLFTVSKGNCLVTLMLGEITTDIENKTVNFTLVANPTTGTATDVAALLDIDDDPEGTIYTVHGAAGTALQRGESGSSIGPNVPFVVSPGVIEATVGATHTGSIKWTLWYVPLETGALITAA</sequence>
<dbReference type="AlphaFoldDB" id="A0A0F9K3F1"/>
<gene>
    <name evidence="1" type="ORF">LCGC14_1453470</name>
</gene>
<protein>
    <submittedName>
        <fullName evidence="1">Uncharacterized protein</fullName>
    </submittedName>
</protein>
<accession>A0A0F9K3F1</accession>
<organism evidence="1">
    <name type="scientific">marine sediment metagenome</name>
    <dbReference type="NCBI Taxonomy" id="412755"/>
    <lineage>
        <taxon>unclassified sequences</taxon>
        <taxon>metagenomes</taxon>
        <taxon>ecological metagenomes</taxon>
    </lineage>
</organism>